<dbReference type="InterPro" id="IPR001789">
    <property type="entry name" value="Sig_transdc_resp-reg_receiver"/>
</dbReference>
<dbReference type="Pfam" id="PF00072">
    <property type="entry name" value="Response_reg"/>
    <property type="match status" value="1"/>
</dbReference>
<feature type="modified residue" description="4-aspartylphosphate" evidence="2">
    <location>
        <position position="59"/>
    </location>
</feature>
<dbReference type="PROSITE" id="PS50110">
    <property type="entry name" value="RESPONSE_REGULATORY"/>
    <property type="match status" value="1"/>
</dbReference>
<dbReference type="SMART" id="SM00448">
    <property type="entry name" value="REC"/>
    <property type="match status" value="1"/>
</dbReference>
<evidence type="ECO:0000313" key="4">
    <source>
        <dbReference type="EMBL" id="MFC7309403.1"/>
    </source>
</evidence>
<dbReference type="InterPro" id="IPR011006">
    <property type="entry name" value="CheY-like_superfamily"/>
</dbReference>
<dbReference type="Proteomes" id="UP001596523">
    <property type="component" value="Unassembled WGS sequence"/>
</dbReference>
<evidence type="ECO:0000313" key="5">
    <source>
        <dbReference type="Proteomes" id="UP001596523"/>
    </source>
</evidence>
<reference evidence="5" key="1">
    <citation type="journal article" date="2019" name="Int. J. Syst. Evol. Microbiol.">
        <title>The Global Catalogue of Microorganisms (GCM) 10K type strain sequencing project: providing services to taxonomists for standard genome sequencing and annotation.</title>
        <authorList>
            <consortium name="The Broad Institute Genomics Platform"/>
            <consortium name="The Broad Institute Genome Sequencing Center for Infectious Disease"/>
            <person name="Wu L."/>
            <person name="Ma J."/>
        </authorList>
    </citation>
    <scope>NUCLEOTIDE SEQUENCE [LARGE SCALE GENOMIC DNA]</scope>
    <source>
        <strain evidence="5">SYNS20</strain>
    </source>
</reference>
<protein>
    <submittedName>
        <fullName evidence="4">Response regulator</fullName>
    </submittedName>
</protein>
<keyword evidence="1 2" id="KW-0597">Phosphoprotein</keyword>
<dbReference type="PANTHER" id="PTHR44591:SF3">
    <property type="entry name" value="RESPONSE REGULATORY DOMAIN-CONTAINING PROTEIN"/>
    <property type="match status" value="1"/>
</dbReference>
<dbReference type="Gene3D" id="3.40.50.2300">
    <property type="match status" value="1"/>
</dbReference>
<sequence>MTGPARISARALVVASDPHSRDLLTLSLRLAGCDVATARSGVEALNAAWSQRLDLLVLDPDLPDLDGHEVARILRRDGPDIPVVFAARPLRLEAVVGEARLHLTTW</sequence>
<evidence type="ECO:0000256" key="2">
    <source>
        <dbReference type="PROSITE-ProRule" id="PRU00169"/>
    </source>
</evidence>
<dbReference type="RefSeq" id="WP_381838291.1">
    <property type="nucleotide sequence ID" value="NZ_JBHTCF010000021.1"/>
</dbReference>
<dbReference type="InterPro" id="IPR050595">
    <property type="entry name" value="Bact_response_regulator"/>
</dbReference>
<gene>
    <name evidence="4" type="ORF">ACFQVC_34985</name>
</gene>
<organism evidence="4 5">
    <name type="scientific">Streptomyces monticola</name>
    <dbReference type="NCBI Taxonomy" id="2666263"/>
    <lineage>
        <taxon>Bacteria</taxon>
        <taxon>Bacillati</taxon>
        <taxon>Actinomycetota</taxon>
        <taxon>Actinomycetes</taxon>
        <taxon>Kitasatosporales</taxon>
        <taxon>Streptomycetaceae</taxon>
        <taxon>Streptomyces</taxon>
    </lineage>
</organism>
<evidence type="ECO:0000259" key="3">
    <source>
        <dbReference type="PROSITE" id="PS50110"/>
    </source>
</evidence>
<evidence type="ECO:0000256" key="1">
    <source>
        <dbReference type="ARBA" id="ARBA00022553"/>
    </source>
</evidence>
<comment type="caution">
    <text evidence="4">The sequence shown here is derived from an EMBL/GenBank/DDBJ whole genome shotgun (WGS) entry which is preliminary data.</text>
</comment>
<feature type="domain" description="Response regulatory" evidence="3">
    <location>
        <begin position="10"/>
        <end position="106"/>
    </location>
</feature>
<keyword evidence="5" id="KW-1185">Reference proteome</keyword>
<name>A0ABW2JTT1_9ACTN</name>
<dbReference type="EMBL" id="JBHTCF010000021">
    <property type="protein sequence ID" value="MFC7309403.1"/>
    <property type="molecule type" value="Genomic_DNA"/>
</dbReference>
<dbReference type="SUPFAM" id="SSF52172">
    <property type="entry name" value="CheY-like"/>
    <property type="match status" value="1"/>
</dbReference>
<proteinExistence type="predicted"/>
<accession>A0ABW2JTT1</accession>
<dbReference type="PANTHER" id="PTHR44591">
    <property type="entry name" value="STRESS RESPONSE REGULATOR PROTEIN 1"/>
    <property type="match status" value="1"/>
</dbReference>